<dbReference type="InterPro" id="IPR013087">
    <property type="entry name" value="Znf_C2H2_type"/>
</dbReference>
<dbReference type="GO" id="GO:0003677">
    <property type="term" value="F:DNA binding"/>
    <property type="evidence" value="ECO:0007669"/>
    <property type="project" value="UniProtKB-KW"/>
</dbReference>
<dbReference type="Gene3D" id="3.40.1800.20">
    <property type="match status" value="1"/>
</dbReference>
<evidence type="ECO:0000259" key="8">
    <source>
        <dbReference type="PROSITE" id="PS51915"/>
    </source>
</evidence>
<dbReference type="PANTHER" id="PTHR24379">
    <property type="entry name" value="KRAB AND ZINC FINGER DOMAIN-CONTAINING"/>
    <property type="match status" value="1"/>
</dbReference>
<keyword evidence="4 6" id="KW-0862">Zinc</keyword>
<dbReference type="Pfam" id="PF07776">
    <property type="entry name" value="zf-AD"/>
    <property type="match status" value="1"/>
</dbReference>
<keyword evidence="2" id="KW-0677">Repeat</keyword>
<evidence type="ECO:0000313" key="9">
    <source>
        <dbReference type="Proteomes" id="UP001652626"/>
    </source>
</evidence>
<dbReference type="SUPFAM" id="SSF57667">
    <property type="entry name" value="beta-beta-alpha zinc fingers"/>
    <property type="match status" value="4"/>
</dbReference>
<dbReference type="Pfam" id="PF13894">
    <property type="entry name" value="zf-C2H2_4"/>
    <property type="match status" value="1"/>
</dbReference>
<dbReference type="Proteomes" id="UP001652626">
    <property type="component" value="Chromosome 29"/>
</dbReference>
<feature type="domain" description="C2H2-type" evidence="7">
    <location>
        <begin position="431"/>
        <end position="458"/>
    </location>
</feature>
<dbReference type="OMA" id="LECFNLF"/>
<dbReference type="Pfam" id="PF00096">
    <property type="entry name" value="zf-C2H2"/>
    <property type="match status" value="3"/>
</dbReference>
<dbReference type="InterPro" id="IPR012934">
    <property type="entry name" value="Znf_AD"/>
</dbReference>
<name>A0A8B8HXH0_VANTA</name>
<feature type="domain" description="ZAD" evidence="8">
    <location>
        <begin position="11"/>
        <end position="88"/>
    </location>
</feature>
<dbReference type="InterPro" id="IPR036236">
    <property type="entry name" value="Znf_C2H2_sf"/>
</dbReference>
<dbReference type="Gene3D" id="3.30.160.60">
    <property type="entry name" value="Classic Zinc Finger"/>
    <property type="match status" value="7"/>
</dbReference>
<dbReference type="GeneID" id="113395898"/>
<feature type="domain" description="C2H2-type" evidence="7">
    <location>
        <begin position="290"/>
        <end position="312"/>
    </location>
</feature>
<keyword evidence="1 6" id="KW-0479">Metal-binding</keyword>
<dbReference type="OrthoDB" id="8117402at2759"/>
<dbReference type="PROSITE" id="PS51915">
    <property type="entry name" value="ZAD"/>
    <property type="match status" value="1"/>
</dbReference>
<feature type="domain" description="C2H2-type" evidence="7">
    <location>
        <begin position="402"/>
        <end position="430"/>
    </location>
</feature>
<feature type="domain" description="C2H2-type" evidence="7">
    <location>
        <begin position="372"/>
        <end position="395"/>
    </location>
</feature>
<feature type="binding site" evidence="6">
    <location>
        <position position="13"/>
    </location>
    <ligand>
        <name>Zn(2+)</name>
        <dbReference type="ChEBI" id="CHEBI:29105"/>
    </ligand>
</feature>
<dbReference type="SMART" id="SM00868">
    <property type="entry name" value="zf-AD"/>
    <property type="match status" value="1"/>
</dbReference>
<feature type="domain" description="C2H2-type" evidence="7">
    <location>
        <begin position="316"/>
        <end position="343"/>
    </location>
</feature>
<keyword evidence="3 5" id="KW-0863">Zinc-finger</keyword>
<dbReference type="PROSITE" id="PS50157">
    <property type="entry name" value="ZINC_FINGER_C2H2_2"/>
    <property type="match status" value="8"/>
</dbReference>
<dbReference type="GO" id="GO:0005634">
    <property type="term" value="C:nucleus"/>
    <property type="evidence" value="ECO:0007669"/>
    <property type="project" value="UniProtKB-SubCell"/>
</dbReference>
<evidence type="ECO:0000256" key="6">
    <source>
        <dbReference type="PROSITE-ProRule" id="PRU01263"/>
    </source>
</evidence>
<feature type="binding site" evidence="6">
    <location>
        <position position="16"/>
    </location>
    <ligand>
        <name>Zn(2+)</name>
        <dbReference type="ChEBI" id="CHEBI:29105"/>
    </ligand>
</feature>
<feature type="binding site" evidence="6">
    <location>
        <position position="64"/>
    </location>
    <ligand>
        <name>Zn(2+)</name>
        <dbReference type="ChEBI" id="CHEBI:29105"/>
    </ligand>
</feature>
<evidence type="ECO:0000256" key="4">
    <source>
        <dbReference type="ARBA" id="ARBA00022833"/>
    </source>
</evidence>
<evidence type="ECO:0000313" key="10">
    <source>
        <dbReference type="RefSeq" id="XP_026489400.2"/>
    </source>
</evidence>
<feature type="domain" description="C2H2-type" evidence="7">
    <location>
        <begin position="459"/>
        <end position="486"/>
    </location>
</feature>
<evidence type="ECO:0000256" key="1">
    <source>
        <dbReference type="ARBA" id="ARBA00022723"/>
    </source>
</evidence>
<gene>
    <name evidence="10" type="primary">LOC113395898</name>
</gene>
<evidence type="ECO:0000256" key="2">
    <source>
        <dbReference type="ARBA" id="ARBA00022737"/>
    </source>
</evidence>
<evidence type="ECO:0000256" key="5">
    <source>
        <dbReference type="PROSITE-ProRule" id="PRU00042"/>
    </source>
</evidence>
<sequence length="516" mass="60875">MNESDVSTKYGECRCCLTMGEHRDLMLEYEWNGSREVYFKIFLECFNLFLSTNSRKSTLICTTCILRLRDASSFKKMVLEAERNLLSYNLNRDNSIVQLQDLQKPIENEENEQLFEIKNEKFDNSEGSDIEQNEANSDTDGLEEDIVKITNKSYTDSIRDTFCKIKNNNRTEKLAYIYNASVILENSNVTPFKPKHQNGCFYCRMIFDDLSKLREHQKKHTKAELKRVLRSYGAENFVVYVDVTDLKCTICNEPVLNLNELKIHLIKEHKKKMQEFPDRVVPFKLTPGIFECQVCKCNFETFGSIERHMNVHFRNYVCKECGTGYVTKCRLKVHSKQHIGGSFPCETCKKVYSTPVKLKNHIDVVHKMIKRFKCAKCDERFTEYFRRQKHMVEVHGVAPLEYKCNVCEKSFDRKYMLSMHMKRDHLEERDYQCELCSYTCFTKNELKVHMIKHNGERIFECTVCKKSYARKKTLREHMRIHNNDRRYACKSCGQAFVQNCSLKGHIKTHHPELLVP</sequence>
<keyword evidence="9" id="KW-1185">Reference proteome</keyword>
<dbReference type="SUPFAM" id="SSF57716">
    <property type="entry name" value="Glucocorticoid receptor-like (DNA-binding domain)"/>
    <property type="match status" value="1"/>
</dbReference>
<organism evidence="9 10">
    <name type="scientific">Vanessa tameamea</name>
    <name type="common">Kamehameha butterfly</name>
    <dbReference type="NCBI Taxonomy" id="334116"/>
    <lineage>
        <taxon>Eukaryota</taxon>
        <taxon>Metazoa</taxon>
        <taxon>Ecdysozoa</taxon>
        <taxon>Arthropoda</taxon>
        <taxon>Hexapoda</taxon>
        <taxon>Insecta</taxon>
        <taxon>Pterygota</taxon>
        <taxon>Neoptera</taxon>
        <taxon>Endopterygota</taxon>
        <taxon>Lepidoptera</taxon>
        <taxon>Glossata</taxon>
        <taxon>Ditrysia</taxon>
        <taxon>Papilionoidea</taxon>
        <taxon>Nymphalidae</taxon>
        <taxon>Nymphalinae</taxon>
        <taxon>Vanessa</taxon>
    </lineage>
</organism>
<accession>A0A8B8HXH0</accession>
<proteinExistence type="predicted"/>
<reference evidence="10" key="1">
    <citation type="submission" date="2025-08" db="UniProtKB">
        <authorList>
            <consortium name="RefSeq"/>
        </authorList>
    </citation>
    <scope>IDENTIFICATION</scope>
    <source>
        <tissue evidence="10">Whole body</tissue>
    </source>
</reference>
<dbReference type="AlphaFoldDB" id="A0A8B8HXH0"/>
<dbReference type="SMART" id="SM00355">
    <property type="entry name" value="ZnF_C2H2"/>
    <property type="match status" value="10"/>
</dbReference>
<feature type="domain" description="C2H2-type" evidence="7">
    <location>
        <begin position="487"/>
        <end position="514"/>
    </location>
</feature>
<evidence type="ECO:0000256" key="3">
    <source>
        <dbReference type="ARBA" id="ARBA00022771"/>
    </source>
</evidence>
<protein>
    <submittedName>
        <fullName evidence="10">Zinc finger imprinted 3-like</fullName>
    </submittedName>
</protein>
<evidence type="ECO:0000259" key="7">
    <source>
        <dbReference type="PROSITE" id="PS50157"/>
    </source>
</evidence>
<dbReference type="GO" id="GO:0008270">
    <property type="term" value="F:zinc ion binding"/>
    <property type="evidence" value="ECO:0007669"/>
    <property type="project" value="UniProtKB-UniRule"/>
</dbReference>
<feature type="domain" description="C2H2-type" evidence="7">
    <location>
        <begin position="343"/>
        <end position="371"/>
    </location>
</feature>
<dbReference type="RefSeq" id="XP_026489400.2">
    <property type="nucleotide sequence ID" value="XM_026633615.2"/>
</dbReference>
<feature type="binding site" evidence="6">
    <location>
        <position position="61"/>
    </location>
    <ligand>
        <name>Zn(2+)</name>
        <dbReference type="ChEBI" id="CHEBI:29105"/>
    </ligand>
</feature>
<dbReference type="PANTHER" id="PTHR24379:SF121">
    <property type="entry name" value="C2H2-TYPE DOMAIN-CONTAINING PROTEIN"/>
    <property type="match status" value="1"/>
</dbReference>
<dbReference type="PROSITE" id="PS00028">
    <property type="entry name" value="ZINC_FINGER_C2H2_1"/>
    <property type="match status" value="9"/>
</dbReference>